<proteinExistence type="predicted"/>
<protein>
    <recommendedName>
        <fullName evidence="2">RNase H type-1 domain-containing protein</fullName>
    </recommendedName>
</protein>
<evidence type="ECO:0008006" key="2">
    <source>
        <dbReference type="Google" id="ProtNLM"/>
    </source>
</evidence>
<reference evidence="1" key="2">
    <citation type="journal article" date="2024" name="Plant">
        <title>Genomic evolution and insights into agronomic trait innovations of Sesamum species.</title>
        <authorList>
            <person name="Miao H."/>
            <person name="Wang L."/>
            <person name="Qu L."/>
            <person name="Liu H."/>
            <person name="Sun Y."/>
            <person name="Le M."/>
            <person name="Wang Q."/>
            <person name="Wei S."/>
            <person name="Zheng Y."/>
            <person name="Lin W."/>
            <person name="Duan Y."/>
            <person name="Cao H."/>
            <person name="Xiong S."/>
            <person name="Wang X."/>
            <person name="Wei L."/>
            <person name="Li C."/>
            <person name="Ma Q."/>
            <person name="Ju M."/>
            <person name="Zhao R."/>
            <person name="Li G."/>
            <person name="Mu C."/>
            <person name="Tian Q."/>
            <person name="Mei H."/>
            <person name="Zhang T."/>
            <person name="Gao T."/>
            <person name="Zhang H."/>
        </authorList>
    </citation>
    <scope>NUCLEOTIDE SEQUENCE</scope>
    <source>
        <strain evidence="1">G01</strain>
    </source>
</reference>
<name>A0AAW2RMC9_9LAMI</name>
<accession>A0AAW2RMC9</accession>
<feature type="non-terminal residue" evidence="1">
    <location>
        <position position="1"/>
    </location>
</feature>
<comment type="caution">
    <text evidence="1">The sequence shown here is derived from an EMBL/GenBank/DDBJ whole genome shotgun (WGS) entry which is preliminary data.</text>
</comment>
<gene>
    <name evidence="1" type="ORF">Sangu_0189600</name>
</gene>
<dbReference type="EMBL" id="JACGWK010000001">
    <property type="protein sequence ID" value="KAL0381253.1"/>
    <property type="molecule type" value="Genomic_DNA"/>
</dbReference>
<reference evidence="1" key="1">
    <citation type="submission" date="2020-06" db="EMBL/GenBank/DDBJ databases">
        <authorList>
            <person name="Li T."/>
            <person name="Hu X."/>
            <person name="Zhang T."/>
            <person name="Song X."/>
            <person name="Zhang H."/>
            <person name="Dai N."/>
            <person name="Sheng W."/>
            <person name="Hou X."/>
            <person name="Wei L."/>
        </authorList>
    </citation>
    <scope>NUCLEOTIDE SEQUENCE</scope>
    <source>
        <strain evidence="1">G01</strain>
        <tissue evidence="1">Leaf</tissue>
    </source>
</reference>
<dbReference type="AlphaFoldDB" id="A0AAW2RMC9"/>
<sequence length="69" mass="7397">GGELILEDYSDASFQSNDDNVKCQSGFVFKLNGAMVGLKSSTQATTVDSTIEAEYMAAEEVVLMKNGIQ</sequence>
<evidence type="ECO:0000313" key="1">
    <source>
        <dbReference type="EMBL" id="KAL0381253.1"/>
    </source>
</evidence>
<organism evidence="1">
    <name type="scientific">Sesamum angustifolium</name>
    <dbReference type="NCBI Taxonomy" id="2727405"/>
    <lineage>
        <taxon>Eukaryota</taxon>
        <taxon>Viridiplantae</taxon>
        <taxon>Streptophyta</taxon>
        <taxon>Embryophyta</taxon>
        <taxon>Tracheophyta</taxon>
        <taxon>Spermatophyta</taxon>
        <taxon>Magnoliopsida</taxon>
        <taxon>eudicotyledons</taxon>
        <taxon>Gunneridae</taxon>
        <taxon>Pentapetalae</taxon>
        <taxon>asterids</taxon>
        <taxon>lamiids</taxon>
        <taxon>Lamiales</taxon>
        <taxon>Pedaliaceae</taxon>
        <taxon>Sesamum</taxon>
    </lineage>
</organism>